<dbReference type="InterPro" id="IPR005013">
    <property type="entry name" value="DDOST_48_kDa_subunit"/>
</dbReference>
<reference evidence="12" key="1">
    <citation type="submission" date="2021-04" db="EMBL/GenBank/DDBJ databases">
        <authorList>
            <person name="Cornetti L."/>
        </authorList>
    </citation>
    <scope>NUCLEOTIDE SEQUENCE</scope>
</reference>
<organism evidence="12">
    <name type="scientific">Alona affinis</name>
    <dbReference type="NCBI Taxonomy" id="381656"/>
    <lineage>
        <taxon>Eukaryota</taxon>
        <taxon>Metazoa</taxon>
        <taxon>Ecdysozoa</taxon>
        <taxon>Arthropoda</taxon>
        <taxon>Crustacea</taxon>
        <taxon>Branchiopoda</taxon>
        <taxon>Diplostraca</taxon>
        <taxon>Cladocera</taxon>
        <taxon>Anomopoda</taxon>
        <taxon>Chydoridae</taxon>
        <taxon>Alona</taxon>
    </lineage>
</organism>
<feature type="transmembrane region" description="Helical" evidence="9">
    <location>
        <begin position="404"/>
        <end position="425"/>
    </location>
</feature>
<feature type="domain" description="OST48 middle" evidence="11">
    <location>
        <begin position="290"/>
        <end position="427"/>
    </location>
</feature>
<name>A0A9N6WWC8_9CRUS</name>
<dbReference type="EMBL" id="OC978109">
    <property type="protein sequence ID" value="CAG4634764.1"/>
    <property type="molecule type" value="Genomic_DNA"/>
</dbReference>
<dbReference type="InterPro" id="IPR055459">
    <property type="entry name" value="OST48_MD"/>
</dbReference>
<evidence type="ECO:0000256" key="8">
    <source>
        <dbReference type="ARBA" id="ARBA00023136"/>
    </source>
</evidence>
<accession>A0A9N6WWC8</accession>
<keyword evidence="8 9" id="KW-0472">Membrane</keyword>
<dbReference type="AlphaFoldDB" id="A0A9N6WWC8"/>
<comment type="pathway">
    <text evidence="2 9">Protein modification; protein glycosylation.</text>
</comment>
<proteinExistence type="inferred from homology"/>
<comment type="subcellular location">
    <subcellularLocation>
        <location evidence="1 9">Endoplasmic reticulum membrane</location>
        <topology evidence="1 9">Single-pass type I membrane protein</topology>
    </subcellularLocation>
</comment>
<evidence type="ECO:0000259" key="10">
    <source>
        <dbReference type="Pfam" id="PF03345"/>
    </source>
</evidence>
<keyword evidence="5 9" id="KW-0812">Transmembrane</keyword>
<dbReference type="PANTHER" id="PTHR10830">
    <property type="entry name" value="DOLICHYL-DIPHOSPHOOLIGOSACCHARIDE--PROTEIN GLYCOSYLTRANSFERASE 48 KDA SUBUNIT"/>
    <property type="match status" value="1"/>
</dbReference>
<keyword evidence="7 9" id="KW-1133">Transmembrane helix</keyword>
<dbReference type="GO" id="GO:0018279">
    <property type="term" value="P:protein N-linked glycosylation via asparagine"/>
    <property type="evidence" value="ECO:0007669"/>
    <property type="project" value="UniProtKB-UniRule"/>
</dbReference>
<evidence type="ECO:0000256" key="2">
    <source>
        <dbReference type="ARBA" id="ARBA00004922"/>
    </source>
</evidence>
<keyword evidence="6 9" id="KW-0256">Endoplasmic reticulum</keyword>
<evidence type="ECO:0000256" key="1">
    <source>
        <dbReference type="ARBA" id="ARBA00004115"/>
    </source>
</evidence>
<feature type="chain" id="PRO_5040530329" description="Dolichyl-diphosphooligosaccharide--protein glycosyltransferase 48 kDa subunit" evidence="9">
    <location>
        <begin position="22"/>
        <end position="436"/>
    </location>
</feature>
<evidence type="ECO:0000256" key="4">
    <source>
        <dbReference type="ARBA" id="ARBA00013350"/>
    </source>
</evidence>
<dbReference type="Pfam" id="PF23358">
    <property type="entry name" value="OST48_MD"/>
    <property type="match status" value="1"/>
</dbReference>
<dbReference type="InterPro" id="IPR055457">
    <property type="entry name" value="OST48_N"/>
</dbReference>
<feature type="domain" description="OST48 N-terminal" evidence="10">
    <location>
        <begin position="25"/>
        <end position="276"/>
    </location>
</feature>
<evidence type="ECO:0000313" key="12">
    <source>
        <dbReference type="EMBL" id="CAG4634764.1"/>
    </source>
</evidence>
<gene>
    <name evidence="12" type="primary">EOG090X05EE</name>
</gene>
<protein>
    <recommendedName>
        <fullName evidence="4 9">Dolichyl-diphosphooligosaccharide--protein glycosyltransferase 48 kDa subunit</fullName>
        <shortName evidence="9">Oligosaccharyl transferase 48 kDa subunit</shortName>
    </recommendedName>
</protein>
<evidence type="ECO:0000256" key="6">
    <source>
        <dbReference type="ARBA" id="ARBA00022824"/>
    </source>
</evidence>
<comment type="function">
    <text evidence="9">Subunit of the oligosaccharyl transferase (OST) complex that catalyzes the initial transfer of a defined glycan (Glc(3)Man(9)GlcNAc(2) in eukaryotes) from the lipid carrier dolichol-pyrophosphate to an asparagine residue within an Asn-X-Ser/Thr consensus motif in nascent polypeptide chains, the first step in protein N-glycosylation. N-glycosylation occurs cotranslationally and the complex associates with the Sec61 complex at the channel-forming translocon complex that mediates protein translocation across the endoplasmic reticulum (ER).</text>
</comment>
<evidence type="ECO:0000259" key="11">
    <source>
        <dbReference type="Pfam" id="PF23358"/>
    </source>
</evidence>
<dbReference type="GO" id="GO:0008250">
    <property type="term" value="C:oligosaccharyltransferase complex"/>
    <property type="evidence" value="ECO:0007669"/>
    <property type="project" value="TreeGrafter"/>
</dbReference>
<comment type="similarity">
    <text evidence="3 9">Belongs to the DDOST 48 kDa subunit family.</text>
</comment>
<feature type="signal peptide" evidence="9">
    <location>
        <begin position="1"/>
        <end position="21"/>
    </location>
</feature>
<evidence type="ECO:0000256" key="7">
    <source>
        <dbReference type="ARBA" id="ARBA00022989"/>
    </source>
</evidence>
<sequence length="436" mass="48540">MSGPLLSFVVLLFTTASLTYADKDTLVLLDNLAIRETHSIFFKSLTDRGFTLTYKTADDSSLVLSKYGQHLYQNLVIFSPSVEEFGGSLSVEAITKFIDEGGNVIIAGSTTSGDIIREITAECGFEVDEEGAAVIDHLNYDAQDQGKHTLIVADPANLIDAPMIVGSKKSSPFLYRGTGLIADKENPLVLEVLTASSTAYSYKPDAPVEEYPHAVGKKTVLIAALQARNNARVIVSGSLDFFSDEFFSAPVQKALGGQKVAKSGNQVLSDALTSWVFKDEGVLRVGKVTHHKVGEKEPPQYYTIMEDMMYAIQIEKLEKGKWVPFDAKDIQLEFVRIDPFVRTYLKRGTDGLFRTEFKIPDVYGVYQLKVDYTRIGYTFLNSATQVSVRPLEHTQYERFIISAYPYYASALSMIAGVFLFSFLFLHYREEVKTKSE</sequence>
<comment type="subunit">
    <text evidence="9">Component of the oligosaccharyltransferase (OST) complex.</text>
</comment>
<evidence type="ECO:0000256" key="5">
    <source>
        <dbReference type="ARBA" id="ARBA00022692"/>
    </source>
</evidence>
<evidence type="ECO:0000256" key="9">
    <source>
        <dbReference type="RuleBase" id="RU361142"/>
    </source>
</evidence>
<dbReference type="Pfam" id="PF03345">
    <property type="entry name" value="OST48_N"/>
    <property type="match status" value="1"/>
</dbReference>
<dbReference type="PANTHER" id="PTHR10830:SF0">
    <property type="entry name" value="DOLICHYL-DIPHOSPHOOLIGOSACCHARIDE--PROTEIN GLYCOSYLTRANSFERASE 48 KDA SUBUNIT"/>
    <property type="match status" value="1"/>
</dbReference>
<evidence type="ECO:0000256" key="3">
    <source>
        <dbReference type="ARBA" id="ARBA00008743"/>
    </source>
</evidence>
<keyword evidence="9" id="KW-0732">Signal</keyword>